<dbReference type="GO" id="GO:0008867">
    <property type="term" value="F:galactarate dehydratase activity"/>
    <property type="evidence" value="ECO:0007669"/>
    <property type="project" value="UniProtKB-EC"/>
</dbReference>
<protein>
    <submittedName>
        <fullName evidence="4">Altronate hydrolase</fullName>
        <ecNumber evidence="4">4.2.1.42</ecNumber>
        <ecNumber evidence="4">4.2.1.7</ecNumber>
    </submittedName>
</protein>
<name>A0A128EJ31_9BACT</name>
<gene>
    <name evidence="4" type="primary">garD</name>
    <name evidence="4" type="ORF">ERS672216_01638</name>
</gene>
<evidence type="ECO:0000259" key="3">
    <source>
        <dbReference type="SMART" id="SM00858"/>
    </source>
</evidence>
<keyword evidence="2 4" id="KW-0456">Lyase</keyword>
<dbReference type="InterPro" id="IPR007392">
    <property type="entry name" value="GD_AH_second"/>
</dbReference>
<evidence type="ECO:0000256" key="1">
    <source>
        <dbReference type="ARBA" id="ARBA00010986"/>
    </source>
</evidence>
<dbReference type="SMART" id="SM00858">
    <property type="entry name" value="SAF"/>
    <property type="match status" value="1"/>
</dbReference>
<reference evidence="4 5" key="1">
    <citation type="submission" date="2016-02" db="EMBL/GenBank/DDBJ databases">
        <authorList>
            <consortium name="Pathogen Informatics"/>
        </authorList>
    </citation>
    <scope>NUCLEOTIDE SEQUENCE [LARGE SCALE GENOMIC DNA]</scope>
    <source>
        <strain evidence="4 5">RC20</strain>
    </source>
</reference>
<dbReference type="PANTHER" id="PTHR30536">
    <property type="entry name" value="ALTRONATE/GALACTARATE DEHYDRATASE"/>
    <property type="match status" value="1"/>
</dbReference>
<evidence type="ECO:0000313" key="4">
    <source>
        <dbReference type="EMBL" id="CZE48880.1"/>
    </source>
</evidence>
<keyword evidence="4" id="KW-0378">Hydrolase</keyword>
<dbReference type="GO" id="GO:0016787">
    <property type="term" value="F:hydrolase activity"/>
    <property type="evidence" value="ECO:0007669"/>
    <property type="project" value="UniProtKB-KW"/>
</dbReference>
<dbReference type="OrthoDB" id="9804574at2"/>
<evidence type="ECO:0000313" key="5">
    <source>
        <dbReference type="Proteomes" id="UP000069632"/>
    </source>
</evidence>
<dbReference type="PANTHER" id="PTHR30536:SF5">
    <property type="entry name" value="ALTRONATE DEHYDRATASE"/>
    <property type="match status" value="1"/>
</dbReference>
<comment type="similarity">
    <text evidence="1">Belongs to the UxaA family.</text>
</comment>
<dbReference type="EC" id="4.2.1.7" evidence="4"/>
<dbReference type="Pfam" id="PF04295">
    <property type="entry name" value="GD_AH_second"/>
    <property type="match status" value="1"/>
</dbReference>
<dbReference type="GO" id="GO:0019698">
    <property type="term" value="P:D-galacturonate catabolic process"/>
    <property type="evidence" value="ECO:0007669"/>
    <property type="project" value="TreeGrafter"/>
</dbReference>
<sequence>MKALHVNEIDNVATALTPLEKGEVVLGVTLLENIAKGHKFATVDIAKNLPVIKYASHIGVASRDIKKGEWVHIHNIDGERGRGDTDENVREIDQIVCAKKAVEKSKQKEYKLRGYRRDDGSFGFRNHILVIPSVHCANKVVENIANAVKFGSKLCTDECKVVFVNHQHGCSQLSYDAAQTKDVLAGNGANPNVYGVLVVGLGCEVIQAKDVAAQIKELAPYKEVEYLTIQECGGNKKTIEKGVSIVKDMLKHALNVKKSDGDLSDLVLGTECGGSDSFSGLSANPALGSACDVVIENGGSVILAETTELIGAEHILACRAKNESIKEQILSTIKGFEQKVIDAKADIRGANPSPGNIEGGLSSIEEKSLGCIYKAGNEPVVAVKEYAKMITDKGLTLMNTPGNDIEQLSGMVAGGCNVCVFTTGRGTPTGSAITPTIKVASNSAVYKNMSDCIDINAGDVIDGKKSIKEIGDEILDFIVELGNGKFTKAEENDQNDFSIWRLATTV</sequence>
<dbReference type="EMBL" id="FIZP01000012">
    <property type="protein sequence ID" value="CZE48880.1"/>
    <property type="molecule type" value="Genomic_DNA"/>
</dbReference>
<dbReference type="InterPro" id="IPR013974">
    <property type="entry name" value="SAF"/>
</dbReference>
<dbReference type="InterPro" id="IPR048332">
    <property type="entry name" value="GD_AH_C"/>
</dbReference>
<feature type="domain" description="SAF" evidence="3">
    <location>
        <begin position="10"/>
        <end position="77"/>
    </location>
</feature>
<keyword evidence="5" id="KW-1185">Reference proteome</keyword>
<dbReference type="Pfam" id="PF08666">
    <property type="entry name" value="SAF"/>
    <property type="match status" value="1"/>
</dbReference>
<dbReference type="GO" id="GO:0008789">
    <property type="term" value="F:altronate dehydratase activity"/>
    <property type="evidence" value="ECO:0007669"/>
    <property type="project" value="UniProtKB-EC"/>
</dbReference>
<dbReference type="InterPro" id="IPR044144">
    <property type="entry name" value="SAF_UxaA/GarD"/>
</dbReference>
<dbReference type="InterPro" id="IPR052172">
    <property type="entry name" value="UxaA_altronate/galactarate_dh"/>
</dbReference>
<dbReference type="Gene3D" id="2.30.130.110">
    <property type="match status" value="1"/>
</dbReference>
<organism evidence="4 5">
    <name type="scientific">Campylobacter geochelonis</name>
    <dbReference type="NCBI Taxonomy" id="1780362"/>
    <lineage>
        <taxon>Bacteria</taxon>
        <taxon>Pseudomonadati</taxon>
        <taxon>Campylobacterota</taxon>
        <taxon>Epsilonproteobacteria</taxon>
        <taxon>Campylobacterales</taxon>
        <taxon>Campylobacteraceae</taxon>
        <taxon>Campylobacter</taxon>
    </lineage>
</organism>
<dbReference type="Pfam" id="PF20629">
    <property type="entry name" value="GD_AH_C"/>
    <property type="match status" value="1"/>
</dbReference>
<dbReference type="CDD" id="cd11613">
    <property type="entry name" value="SAF_AH_GD"/>
    <property type="match status" value="1"/>
</dbReference>
<dbReference type="EC" id="4.2.1.42" evidence="4"/>
<accession>A0A128EJ31</accession>
<evidence type="ECO:0000256" key="2">
    <source>
        <dbReference type="ARBA" id="ARBA00023239"/>
    </source>
</evidence>
<dbReference type="Proteomes" id="UP000069632">
    <property type="component" value="Unassembled WGS sequence"/>
</dbReference>
<proteinExistence type="inferred from homology"/>
<dbReference type="AlphaFoldDB" id="A0A128EJ31"/>